<proteinExistence type="predicted"/>
<protein>
    <submittedName>
        <fullName evidence="2">Uncharacterized protein</fullName>
    </submittedName>
</protein>
<dbReference type="InterPro" id="IPR008586">
    <property type="entry name" value="DUF868_pln"/>
</dbReference>
<dbReference type="EMBL" id="KZ503378">
    <property type="protein sequence ID" value="PKU64988.1"/>
    <property type="molecule type" value="Genomic_DNA"/>
</dbReference>
<gene>
    <name evidence="2" type="ORF">MA16_Dca004603</name>
</gene>
<evidence type="ECO:0000256" key="1">
    <source>
        <dbReference type="SAM" id="MobiDB-lite"/>
    </source>
</evidence>
<feature type="region of interest" description="Disordered" evidence="1">
    <location>
        <begin position="161"/>
        <end position="181"/>
    </location>
</feature>
<evidence type="ECO:0000313" key="3">
    <source>
        <dbReference type="Proteomes" id="UP000233837"/>
    </source>
</evidence>
<dbReference type="Proteomes" id="UP000233837">
    <property type="component" value="Unassembled WGS sequence"/>
</dbReference>
<keyword evidence="3" id="KW-1185">Reference proteome</keyword>
<feature type="compositionally biased region" description="Acidic residues" evidence="1">
    <location>
        <begin position="172"/>
        <end position="181"/>
    </location>
</feature>
<organism evidence="2 3">
    <name type="scientific">Dendrobium catenatum</name>
    <dbReference type="NCBI Taxonomy" id="906689"/>
    <lineage>
        <taxon>Eukaryota</taxon>
        <taxon>Viridiplantae</taxon>
        <taxon>Streptophyta</taxon>
        <taxon>Embryophyta</taxon>
        <taxon>Tracheophyta</taxon>
        <taxon>Spermatophyta</taxon>
        <taxon>Magnoliopsida</taxon>
        <taxon>Liliopsida</taxon>
        <taxon>Asparagales</taxon>
        <taxon>Orchidaceae</taxon>
        <taxon>Epidendroideae</taxon>
        <taxon>Malaxideae</taxon>
        <taxon>Dendrobiinae</taxon>
        <taxon>Dendrobium</taxon>
    </lineage>
</organism>
<sequence length="199" mass="22450">MKRFTGICGSCFNVNGYQPLASHSEQPLQPPSGQHMDYQLESPTKAPLEPPDSQSYLSDQSDDHEVLHVIKRNNAFSVREARFFPDGNLYSLVISFDSKKGTKMKLTIENKKFYEVDTKWQLRGNAVLSIDGLVVDFLWDLIRQPVKFSFRTRAFPLDGKAAGSSGGGNGNDDGEFDSDAEQWEDYEDIYLLEILGIEE</sequence>
<evidence type="ECO:0000313" key="2">
    <source>
        <dbReference type="EMBL" id="PKU64988.1"/>
    </source>
</evidence>
<dbReference type="Pfam" id="PF05910">
    <property type="entry name" value="DUF868"/>
    <property type="match status" value="1"/>
</dbReference>
<dbReference type="AlphaFoldDB" id="A0A2I0VNK3"/>
<name>A0A2I0VNK3_9ASPA</name>
<reference evidence="2 3" key="2">
    <citation type="journal article" date="2017" name="Nature">
        <title>The Apostasia genome and the evolution of orchids.</title>
        <authorList>
            <person name="Zhang G.Q."/>
            <person name="Liu K.W."/>
            <person name="Li Z."/>
            <person name="Lohaus R."/>
            <person name="Hsiao Y.Y."/>
            <person name="Niu S.C."/>
            <person name="Wang J.Y."/>
            <person name="Lin Y.C."/>
            <person name="Xu Q."/>
            <person name="Chen L.J."/>
            <person name="Yoshida K."/>
            <person name="Fujiwara S."/>
            <person name="Wang Z.W."/>
            <person name="Zhang Y.Q."/>
            <person name="Mitsuda N."/>
            <person name="Wang M."/>
            <person name="Liu G.H."/>
            <person name="Pecoraro L."/>
            <person name="Huang H.X."/>
            <person name="Xiao X.J."/>
            <person name="Lin M."/>
            <person name="Wu X.Y."/>
            <person name="Wu W.L."/>
            <person name="Chen Y.Y."/>
            <person name="Chang S.B."/>
            <person name="Sakamoto S."/>
            <person name="Ohme-Takagi M."/>
            <person name="Yagi M."/>
            <person name="Zeng S.J."/>
            <person name="Shen C.Y."/>
            <person name="Yeh C.M."/>
            <person name="Luo Y.B."/>
            <person name="Tsai W.C."/>
            <person name="Van de Peer Y."/>
            <person name="Liu Z.J."/>
        </authorList>
    </citation>
    <scope>NUCLEOTIDE SEQUENCE [LARGE SCALE GENOMIC DNA]</scope>
    <source>
        <tissue evidence="2">The whole plant</tissue>
    </source>
</reference>
<feature type="region of interest" description="Disordered" evidence="1">
    <location>
        <begin position="22"/>
        <end position="57"/>
    </location>
</feature>
<reference evidence="2 3" key="1">
    <citation type="journal article" date="2016" name="Sci. Rep.">
        <title>The Dendrobium catenatum Lindl. genome sequence provides insights into polysaccharide synthase, floral development and adaptive evolution.</title>
        <authorList>
            <person name="Zhang G.Q."/>
            <person name="Xu Q."/>
            <person name="Bian C."/>
            <person name="Tsai W.C."/>
            <person name="Yeh C.M."/>
            <person name="Liu K.W."/>
            <person name="Yoshida K."/>
            <person name="Zhang L.S."/>
            <person name="Chang S.B."/>
            <person name="Chen F."/>
            <person name="Shi Y."/>
            <person name="Su Y.Y."/>
            <person name="Zhang Y.Q."/>
            <person name="Chen L.J."/>
            <person name="Yin Y."/>
            <person name="Lin M."/>
            <person name="Huang H."/>
            <person name="Deng H."/>
            <person name="Wang Z.W."/>
            <person name="Zhu S.L."/>
            <person name="Zhao X."/>
            <person name="Deng C."/>
            <person name="Niu S.C."/>
            <person name="Huang J."/>
            <person name="Wang M."/>
            <person name="Liu G.H."/>
            <person name="Yang H.J."/>
            <person name="Xiao X.J."/>
            <person name="Hsiao Y.Y."/>
            <person name="Wu W.L."/>
            <person name="Chen Y.Y."/>
            <person name="Mitsuda N."/>
            <person name="Ohme-Takagi M."/>
            <person name="Luo Y.B."/>
            <person name="Van de Peer Y."/>
            <person name="Liu Z.J."/>
        </authorList>
    </citation>
    <scope>NUCLEOTIDE SEQUENCE [LARGE SCALE GENOMIC DNA]</scope>
    <source>
        <tissue evidence="2">The whole plant</tissue>
    </source>
</reference>
<accession>A0A2I0VNK3</accession>